<dbReference type="Pfam" id="PF14011">
    <property type="entry name" value="ESX-1_EspG"/>
    <property type="match status" value="1"/>
</dbReference>
<accession>A0A4V2EMH2</accession>
<dbReference type="EMBL" id="SFCC01000002">
    <property type="protein sequence ID" value="RZQ65055.1"/>
    <property type="molecule type" value="Genomic_DNA"/>
</dbReference>
<keyword evidence="6" id="KW-1185">Reference proteome</keyword>
<reference evidence="5 6" key="1">
    <citation type="submission" date="2019-02" db="EMBL/GenBank/DDBJ databases">
        <title>Draft genome sequence of Amycolatopsis sp. 8-3EHSu isolated from roots of Suaeda maritima.</title>
        <authorList>
            <person name="Duangmal K."/>
            <person name="Chantavorakit T."/>
        </authorList>
    </citation>
    <scope>NUCLEOTIDE SEQUENCE [LARGE SCALE GENOMIC DNA]</scope>
    <source>
        <strain evidence="5 6">8-3EHSu</strain>
    </source>
</reference>
<dbReference type="InterPro" id="IPR025734">
    <property type="entry name" value="EspG"/>
</dbReference>
<dbReference type="Proteomes" id="UP000292003">
    <property type="component" value="Unassembled WGS sequence"/>
</dbReference>
<organism evidence="5 6">
    <name type="scientific">Amycolatopsis suaedae</name>
    <dbReference type="NCBI Taxonomy" id="2510978"/>
    <lineage>
        <taxon>Bacteria</taxon>
        <taxon>Bacillati</taxon>
        <taxon>Actinomycetota</taxon>
        <taxon>Actinomycetes</taxon>
        <taxon>Pseudonocardiales</taxon>
        <taxon>Pseudonocardiaceae</taxon>
        <taxon>Amycolatopsis</taxon>
    </lineage>
</organism>
<name>A0A4V2EMH2_9PSEU</name>
<evidence type="ECO:0000256" key="4">
    <source>
        <dbReference type="ARBA" id="ARBA00023186"/>
    </source>
</evidence>
<dbReference type="OrthoDB" id="3685017at2"/>
<comment type="caution">
    <text evidence="5">The sequence shown here is derived from an EMBL/GenBank/DDBJ whole genome shotgun (WGS) entry which is preliminary data.</text>
</comment>
<evidence type="ECO:0000313" key="5">
    <source>
        <dbReference type="EMBL" id="RZQ65055.1"/>
    </source>
</evidence>
<keyword evidence="3" id="KW-0963">Cytoplasm</keyword>
<evidence type="ECO:0000256" key="1">
    <source>
        <dbReference type="ARBA" id="ARBA00004496"/>
    </source>
</evidence>
<evidence type="ECO:0000256" key="3">
    <source>
        <dbReference type="ARBA" id="ARBA00022490"/>
    </source>
</evidence>
<comment type="similarity">
    <text evidence="2">Belongs to the EspG family.</text>
</comment>
<evidence type="ECO:0000256" key="2">
    <source>
        <dbReference type="ARBA" id="ARBA00006411"/>
    </source>
</evidence>
<keyword evidence="4" id="KW-0143">Chaperone</keyword>
<gene>
    <name evidence="5" type="ORF">EWH70_03895</name>
</gene>
<evidence type="ECO:0000313" key="6">
    <source>
        <dbReference type="Proteomes" id="UP000292003"/>
    </source>
</evidence>
<comment type="subcellular location">
    <subcellularLocation>
        <location evidence="1">Cytoplasm</location>
    </subcellularLocation>
</comment>
<protein>
    <submittedName>
        <fullName evidence="5">ESX secretion-associated protein EspG</fullName>
    </submittedName>
</protein>
<dbReference type="AlphaFoldDB" id="A0A4V2EMH2"/>
<dbReference type="RefSeq" id="WP_130473842.1">
    <property type="nucleotide sequence ID" value="NZ_SFCC01000002.1"/>
</dbReference>
<proteinExistence type="inferred from homology"/>
<sequence length="263" mass="28144">MLAKQVTMSTGTLLNLIRRRGGEPHQILASTPTWLSEDAQRKENERADKELAGAGLAGRRGVDPGLLATVDAIARPQLEYYAWINGGYDGKSLDYNLLAGAAGAEGFVLARNTKQEGVVVASVHPSELLPEFIGQIPRLAAGKGNTLSVPKSELGGNRRTTAQDEGFSVMQSGRQSAGSQEADELRRVLHLPRLGGGSLYVALRNRSGSRVRVDKPVNYIDTSEGRWLTEETAGRGEPLIVFTPATTAVLTERLRAAQSTLGG</sequence>